<feature type="transmembrane region" description="Helical" evidence="1">
    <location>
        <begin position="341"/>
        <end position="360"/>
    </location>
</feature>
<accession>A0A165HS18</accession>
<keyword evidence="1" id="KW-1133">Transmembrane helix</keyword>
<gene>
    <name evidence="2" type="ORF">CALCODRAFT_182395</name>
</gene>
<dbReference type="STRING" id="1353952.A0A165HS18"/>
<dbReference type="EMBL" id="KV423938">
    <property type="protein sequence ID" value="KZT59663.1"/>
    <property type="molecule type" value="Genomic_DNA"/>
</dbReference>
<keyword evidence="1" id="KW-0812">Transmembrane</keyword>
<evidence type="ECO:0000313" key="2">
    <source>
        <dbReference type="EMBL" id="KZT59663.1"/>
    </source>
</evidence>
<sequence>MSNSCTIDANPDIAGIGVRVSIYIQALLAIIPAAVALYQYGMTHTTVKNFGVNGEADAIREYHHQTELWRRDPQAAKQHLRDLYESASKQDRAVVRGAWLAVQVTGAALLISAFIQVKLYGLDLYHALIVINLSWISHMTALGLALTELFLADPVDFFFGWGQKSLKQLLPYILCSLHLTATAAFGLWVFSNIDDFGGNAGCNSDIHYWVFGHQVSATNPHFRKAGLVISGLAICPNINLQLEILFSGLVGFLLSLPGLIIHIVVVIILVVILLLVTKLCLSQAQKDKLTKFLGDLGIHNPMRRVYGQAMPYALMIMLFIIATEELIVVNRELVSDGENDWTFGQTLAMFVLLPVILDVISKLRRASRLGIVRAKAFSQSETEPEDDDSESAA</sequence>
<proteinExistence type="predicted"/>
<dbReference type="InterPro" id="IPR053018">
    <property type="entry name" value="Elsinochrome_Biosynth-Asso"/>
</dbReference>
<protein>
    <submittedName>
        <fullName evidence="2">Uncharacterized protein</fullName>
    </submittedName>
</protein>
<feature type="transmembrane region" description="Helical" evidence="1">
    <location>
        <begin position="20"/>
        <end position="40"/>
    </location>
</feature>
<evidence type="ECO:0000256" key="1">
    <source>
        <dbReference type="SAM" id="Phobius"/>
    </source>
</evidence>
<dbReference type="Proteomes" id="UP000076842">
    <property type="component" value="Unassembled WGS sequence"/>
</dbReference>
<evidence type="ECO:0000313" key="3">
    <source>
        <dbReference type="Proteomes" id="UP000076842"/>
    </source>
</evidence>
<keyword evidence="3" id="KW-1185">Reference proteome</keyword>
<dbReference type="PANTHER" id="PTHR37577">
    <property type="entry name" value="INTEGRAL MEMBRANE PROTEIN"/>
    <property type="match status" value="1"/>
</dbReference>
<feature type="transmembrane region" description="Helical" evidence="1">
    <location>
        <begin position="309"/>
        <end position="329"/>
    </location>
</feature>
<dbReference type="PANTHER" id="PTHR37577:SF1">
    <property type="entry name" value="INTEGRAL MEMBRANE PROTEIN"/>
    <property type="match status" value="1"/>
</dbReference>
<dbReference type="InParanoid" id="A0A165HS18"/>
<reference evidence="2 3" key="1">
    <citation type="journal article" date="2016" name="Mol. Biol. Evol.">
        <title>Comparative Genomics of Early-Diverging Mushroom-Forming Fungi Provides Insights into the Origins of Lignocellulose Decay Capabilities.</title>
        <authorList>
            <person name="Nagy L.G."/>
            <person name="Riley R."/>
            <person name="Tritt A."/>
            <person name="Adam C."/>
            <person name="Daum C."/>
            <person name="Floudas D."/>
            <person name="Sun H."/>
            <person name="Yadav J.S."/>
            <person name="Pangilinan J."/>
            <person name="Larsson K.H."/>
            <person name="Matsuura K."/>
            <person name="Barry K."/>
            <person name="Labutti K."/>
            <person name="Kuo R."/>
            <person name="Ohm R.A."/>
            <person name="Bhattacharya S.S."/>
            <person name="Shirouzu T."/>
            <person name="Yoshinaga Y."/>
            <person name="Martin F.M."/>
            <person name="Grigoriev I.V."/>
            <person name="Hibbett D.S."/>
        </authorList>
    </citation>
    <scope>NUCLEOTIDE SEQUENCE [LARGE SCALE GENOMIC DNA]</scope>
    <source>
        <strain evidence="2 3">HHB12733</strain>
    </source>
</reference>
<name>A0A165HS18_9BASI</name>
<keyword evidence="1" id="KW-0472">Membrane</keyword>
<feature type="transmembrane region" description="Helical" evidence="1">
    <location>
        <begin position="259"/>
        <end position="281"/>
    </location>
</feature>
<organism evidence="2 3">
    <name type="scientific">Calocera cornea HHB12733</name>
    <dbReference type="NCBI Taxonomy" id="1353952"/>
    <lineage>
        <taxon>Eukaryota</taxon>
        <taxon>Fungi</taxon>
        <taxon>Dikarya</taxon>
        <taxon>Basidiomycota</taxon>
        <taxon>Agaricomycotina</taxon>
        <taxon>Dacrymycetes</taxon>
        <taxon>Dacrymycetales</taxon>
        <taxon>Dacrymycetaceae</taxon>
        <taxon>Calocera</taxon>
    </lineage>
</organism>
<feature type="transmembrane region" description="Helical" evidence="1">
    <location>
        <begin position="93"/>
        <end position="115"/>
    </location>
</feature>
<dbReference type="OrthoDB" id="3351993at2759"/>
<feature type="transmembrane region" description="Helical" evidence="1">
    <location>
        <begin position="172"/>
        <end position="190"/>
    </location>
</feature>
<feature type="transmembrane region" description="Helical" evidence="1">
    <location>
        <begin position="127"/>
        <end position="151"/>
    </location>
</feature>
<dbReference type="AlphaFoldDB" id="A0A165HS18"/>